<dbReference type="EMBL" id="JAIWYP010000012">
    <property type="protein sequence ID" value="KAH3728934.1"/>
    <property type="molecule type" value="Genomic_DNA"/>
</dbReference>
<organism evidence="2 3">
    <name type="scientific">Dreissena polymorpha</name>
    <name type="common">Zebra mussel</name>
    <name type="synonym">Mytilus polymorpha</name>
    <dbReference type="NCBI Taxonomy" id="45954"/>
    <lineage>
        <taxon>Eukaryota</taxon>
        <taxon>Metazoa</taxon>
        <taxon>Spiralia</taxon>
        <taxon>Lophotrochozoa</taxon>
        <taxon>Mollusca</taxon>
        <taxon>Bivalvia</taxon>
        <taxon>Autobranchia</taxon>
        <taxon>Heteroconchia</taxon>
        <taxon>Euheterodonta</taxon>
        <taxon>Imparidentia</taxon>
        <taxon>Neoheterodontei</taxon>
        <taxon>Myida</taxon>
        <taxon>Dreissenoidea</taxon>
        <taxon>Dreissenidae</taxon>
        <taxon>Dreissena</taxon>
    </lineage>
</organism>
<reference evidence="2" key="2">
    <citation type="submission" date="2020-11" db="EMBL/GenBank/DDBJ databases">
        <authorList>
            <person name="McCartney M.A."/>
            <person name="Auch B."/>
            <person name="Kono T."/>
            <person name="Mallez S."/>
            <person name="Becker A."/>
            <person name="Gohl D.M."/>
            <person name="Silverstein K.A.T."/>
            <person name="Koren S."/>
            <person name="Bechman K.B."/>
            <person name="Herman A."/>
            <person name="Abrahante J.E."/>
            <person name="Garbe J."/>
        </authorList>
    </citation>
    <scope>NUCLEOTIDE SEQUENCE</scope>
    <source>
        <strain evidence="2">Duluth1</strain>
        <tissue evidence="2">Whole animal</tissue>
    </source>
</reference>
<protein>
    <submittedName>
        <fullName evidence="2">Uncharacterized protein</fullName>
    </submittedName>
</protein>
<proteinExistence type="predicted"/>
<dbReference type="Proteomes" id="UP000828390">
    <property type="component" value="Unassembled WGS sequence"/>
</dbReference>
<feature type="compositionally biased region" description="Polar residues" evidence="1">
    <location>
        <begin position="24"/>
        <end position="33"/>
    </location>
</feature>
<feature type="compositionally biased region" description="Basic and acidic residues" evidence="1">
    <location>
        <begin position="91"/>
        <end position="118"/>
    </location>
</feature>
<sequence length="309" mass="34521">MEEADDTSQAVEHYGKTSHDSSDNVEQSETAQDNAGEKSDMDNQEVIQCNTVIQCESVRSNTVIQCNTVSEVIQCNTVGNNSNNASTDTSEEGKRKKTERQPGKADSNRSLGTDEQKYKRLKTTDSTQTDDKKHDQEQDTNADQGADMFEHVKDSDSHHDAQTLDTATAEQQREQGQITQEQEEAESDVDEDLEMQKEESEDIDEKLDTISSTKLKSKQKHDEGNTDASEDEGDMEIQNDHRHEIPGEVVSTSTVARGMESTIHTAMEFLSFDTDTYDLESLRLQLETELGSWSQSNLPVNTDLNELTG</sequence>
<reference evidence="2" key="1">
    <citation type="journal article" date="2019" name="bioRxiv">
        <title>The Genome of the Zebra Mussel, Dreissena polymorpha: A Resource for Invasive Species Research.</title>
        <authorList>
            <person name="McCartney M.A."/>
            <person name="Auch B."/>
            <person name="Kono T."/>
            <person name="Mallez S."/>
            <person name="Zhang Y."/>
            <person name="Obille A."/>
            <person name="Becker A."/>
            <person name="Abrahante J.E."/>
            <person name="Garbe J."/>
            <person name="Badalamenti J.P."/>
            <person name="Herman A."/>
            <person name="Mangelson H."/>
            <person name="Liachko I."/>
            <person name="Sullivan S."/>
            <person name="Sone E.D."/>
            <person name="Koren S."/>
            <person name="Silverstein K.A.T."/>
            <person name="Beckman K.B."/>
            <person name="Gohl D.M."/>
        </authorList>
    </citation>
    <scope>NUCLEOTIDE SEQUENCE</scope>
    <source>
        <strain evidence="2">Duluth1</strain>
        <tissue evidence="2">Whole animal</tissue>
    </source>
</reference>
<name>A0A9D4HRQ7_DREPO</name>
<evidence type="ECO:0000256" key="1">
    <source>
        <dbReference type="SAM" id="MobiDB-lite"/>
    </source>
</evidence>
<feature type="compositionally biased region" description="Acidic residues" evidence="1">
    <location>
        <begin position="181"/>
        <end position="205"/>
    </location>
</feature>
<keyword evidence="3" id="KW-1185">Reference proteome</keyword>
<comment type="caution">
    <text evidence="2">The sequence shown here is derived from an EMBL/GenBank/DDBJ whole genome shotgun (WGS) entry which is preliminary data.</text>
</comment>
<feature type="compositionally biased region" description="Acidic residues" evidence="1">
    <location>
        <begin position="228"/>
        <end position="237"/>
    </location>
</feature>
<feature type="compositionally biased region" description="Basic and acidic residues" evidence="1">
    <location>
        <begin position="13"/>
        <end position="22"/>
    </location>
</feature>
<dbReference type="AlphaFoldDB" id="A0A9D4HRQ7"/>
<feature type="region of interest" description="Disordered" evidence="1">
    <location>
        <begin position="77"/>
        <end position="244"/>
    </location>
</feature>
<feature type="compositionally biased region" description="Polar residues" evidence="1">
    <location>
        <begin position="77"/>
        <end position="88"/>
    </location>
</feature>
<accession>A0A9D4HRQ7</accession>
<feature type="compositionally biased region" description="Basic and acidic residues" evidence="1">
    <location>
        <begin position="148"/>
        <end position="162"/>
    </location>
</feature>
<gene>
    <name evidence="2" type="ORF">DPMN_054897</name>
</gene>
<feature type="region of interest" description="Disordered" evidence="1">
    <location>
        <begin position="1"/>
        <end position="44"/>
    </location>
</feature>
<evidence type="ECO:0000313" key="2">
    <source>
        <dbReference type="EMBL" id="KAH3728934.1"/>
    </source>
</evidence>
<evidence type="ECO:0000313" key="3">
    <source>
        <dbReference type="Proteomes" id="UP000828390"/>
    </source>
</evidence>